<evidence type="ECO:0000313" key="1">
    <source>
        <dbReference type="EMBL" id="MBU3836849.1"/>
    </source>
</evidence>
<protein>
    <submittedName>
        <fullName evidence="1">Uncharacterized protein</fullName>
    </submittedName>
</protein>
<name>A0A948WVQ4_9BACT</name>
<reference evidence="1" key="2">
    <citation type="submission" date="2021-04" db="EMBL/GenBank/DDBJ databases">
        <authorList>
            <person name="Gilroy R."/>
        </authorList>
    </citation>
    <scope>NUCLEOTIDE SEQUENCE</scope>
    <source>
        <strain evidence="1">G4-2901</strain>
    </source>
</reference>
<sequence length="51" mass="5762">MEQINTDIVNIQYQQTGASSAVNALGVSEITLMILISKIENREIDKKLIWK</sequence>
<evidence type="ECO:0000313" key="2">
    <source>
        <dbReference type="Proteomes" id="UP000783796"/>
    </source>
</evidence>
<dbReference type="Proteomes" id="UP000783796">
    <property type="component" value="Unassembled WGS sequence"/>
</dbReference>
<gene>
    <name evidence="1" type="ORF">H9777_00675</name>
</gene>
<reference evidence="1" key="1">
    <citation type="journal article" date="2021" name="PeerJ">
        <title>Extensive microbial diversity within the chicken gut microbiome revealed by metagenomics and culture.</title>
        <authorList>
            <person name="Gilroy R."/>
            <person name="Ravi A."/>
            <person name="Getino M."/>
            <person name="Pursley I."/>
            <person name="Horton D.L."/>
            <person name="Alikhan N.F."/>
            <person name="Baker D."/>
            <person name="Gharbi K."/>
            <person name="Hall N."/>
            <person name="Watson M."/>
            <person name="Adriaenssens E.M."/>
            <person name="Foster-Nyarko E."/>
            <person name="Jarju S."/>
            <person name="Secka A."/>
            <person name="Antonio M."/>
            <person name="Oren A."/>
            <person name="Chaudhuri R.R."/>
            <person name="La Ragione R."/>
            <person name="Hildebrand F."/>
            <person name="Pallen M.J."/>
        </authorList>
    </citation>
    <scope>NUCLEOTIDE SEQUENCE</scope>
    <source>
        <strain evidence="1">G4-2901</strain>
    </source>
</reference>
<dbReference type="EMBL" id="JAHLFW010000005">
    <property type="protein sequence ID" value="MBU3836849.1"/>
    <property type="molecule type" value="Genomic_DNA"/>
</dbReference>
<proteinExistence type="predicted"/>
<dbReference type="AlphaFoldDB" id="A0A948WVQ4"/>
<organism evidence="1 2">
    <name type="scientific">Candidatus Phocaeicola faecigallinarum</name>
    <dbReference type="NCBI Taxonomy" id="2838732"/>
    <lineage>
        <taxon>Bacteria</taxon>
        <taxon>Pseudomonadati</taxon>
        <taxon>Bacteroidota</taxon>
        <taxon>Bacteroidia</taxon>
        <taxon>Bacteroidales</taxon>
        <taxon>Bacteroidaceae</taxon>
        <taxon>Phocaeicola</taxon>
    </lineage>
</organism>
<comment type="caution">
    <text evidence="1">The sequence shown here is derived from an EMBL/GenBank/DDBJ whole genome shotgun (WGS) entry which is preliminary data.</text>
</comment>
<accession>A0A948WVQ4</accession>